<feature type="compositionally biased region" description="Polar residues" evidence="1">
    <location>
        <begin position="89"/>
        <end position="99"/>
    </location>
</feature>
<proteinExistence type="predicted"/>
<accession>A0A6P2WFB4</accession>
<dbReference type="EMBL" id="CABVQH010000015">
    <property type="protein sequence ID" value="VWC98617.1"/>
    <property type="molecule type" value="Genomic_DNA"/>
</dbReference>
<name>A0A6P2WFB4_BURL3</name>
<evidence type="ECO:0000313" key="3">
    <source>
        <dbReference type="Proteomes" id="UP000494260"/>
    </source>
</evidence>
<feature type="region of interest" description="Disordered" evidence="1">
    <location>
        <begin position="77"/>
        <end position="99"/>
    </location>
</feature>
<dbReference type="AlphaFoldDB" id="A0A6P2WFB4"/>
<reference evidence="2 3" key="1">
    <citation type="submission" date="2019-09" db="EMBL/GenBank/DDBJ databases">
        <authorList>
            <person name="Depoorter E."/>
        </authorList>
    </citation>
    <scope>NUCLEOTIDE SEQUENCE [LARGE SCALE GENOMIC DNA]</scope>
    <source>
        <strain evidence="2">R-18109</strain>
    </source>
</reference>
<dbReference type="RefSeq" id="WP_174952464.1">
    <property type="nucleotide sequence ID" value="NZ_CABVQH010000015.1"/>
</dbReference>
<gene>
    <name evidence="2" type="ORF">BLA18109_04410</name>
</gene>
<evidence type="ECO:0000256" key="1">
    <source>
        <dbReference type="SAM" id="MobiDB-lite"/>
    </source>
</evidence>
<protein>
    <submittedName>
        <fullName evidence="2">Uncharacterized protein</fullName>
    </submittedName>
</protein>
<evidence type="ECO:0000313" key="2">
    <source>
        <dbReference type="EMBL" id="VWC98617.1"/>
    </source>
</evidence>
<dbReference type="Proteomes" id="UP000494260">
    <property type="component" value="Unassembled WGS sequence"/>
</dbReference>
<organism evidence="2 3">
    <name type="scientific">Burkholderia lata (strain ATCC 17760 / DSM 23089 / LMG 22485 / NCIMB 9086 / R18194 / 383)</name>
    <dbReference type="NCBI Taxonomy" id="482957"/>
    <lineage>
        <taxon>Bacteria</taxon>
        <taxon>Pseudomonadati</taxon>
        <taxon>Pseudomonadota</taxon>
        <taxon>Betaproteobacteria</taxon>
        <taxon>Burkholderiales</taxon>
        <taxon>Burkholderiaceae</taxon>
        <taxon>Burkholderia</taxon>
        <taxon>Burkholderia cepacia complex</taxon>
    </lineage>
</organism>
<sequence length="332" mass="36393">MAFLLGGRQILFVKYIARDRPSRMPGVARRPVGCLESKRQHQIQTHSRRISDLEAGCYGLCRLRMFDGVSGGPMWGLTDSRRRSRRRSNTALSPSITHQEPVNNSSILKMAAMGVLLSASVFVFAQSGPGELSLGNRMSLAELARCRHAPTVQANGRSFLHLAAGMSTRGAGSAPTEGEKTLLVGDPGVIGERRNERIVSHVAPDRLHDLVGQLSGPIVSARYCRPVSITMLRIASFEAAVAAHEKPGCCHSPRSICRSYTSGQRRVERFPGIRPVWIGHAACQLQKPLGARFFAPHFRNDSARALESEWMGARERSVDAGRLADDNVVFME</sequence>